<dbReference type="InterPro" id="IPR027417">
    <property type="entry name" value="P-loop_NTPase"/>
</dbReference>
<reference evidence="12 13" key="1">
    <citation type="journal article" date="2016" name="Nat. Commun.">
        <title>Thousands of microbial genomes shed light on interconnected biogeochemical processes in an aquifer system.</title>
        <authorList>
            <person name="Anantharaman K."/>
            <person name="Brown C.T."/>
            <person name="Hug L.A."/>
            <person name="Sharon I."/>
            <person name="Castelle C.J."/>
            <person name="Probst A.J."/>
            <person name="Thomas B.C."/>
            <person name="Singh A."/>
            <person name="Wilkins M.J."/>
            <person name="Karaoz U."/>
            <person name="Brodie E.L."/>
            <person name="Williams K.H."/>
            <person name="Hubbard S.S."/>
            <person name="Banfield J.F."/>
        </authorList>
    </citation>
    <scope>NUCLEOTIDE SEQUENCE [LARGE SCALE GENOMIC DNA]</scope>
</reference>
<evidence type="ECO:0000313" key="13">
    <source>
        <dbReference type="Proteomes" id="UP000177457"/>
    </source>
</evidence>
<name>A0A1F6MP86_9BACT</name>
<comment type="catalytic activity">
    <reaction evidence="8">
        <text>DNA(n) + a 2'-deoxyribonucleoside 5'-triphosphate = DNA(n+1) + diphosphate</text>
        <dbReference type="Rhea" id="RHEA:22508"/>
        <dbReference type="Rhea" id="RHEA-COMP:17339"/>
        <dbReference type="Rhea" id="RHEA-COMP:17340"/>
        <dbReference type="ChEBI" id="CHEBI:33019"/>
        <dbReference type="ChEBI" id="CHEBI:61560"/>
        <dbReference type="ChEBI" id="CHEBI:173112"/>
        <dbReference type="EC" id="2.7.7.7"/>
    </reaction>
</comment>
<protein>
    <recommendedName>
        <fullName evidence="2">DNA polymerase III subunit delta</fullName>
        <ecNumber evidence="1">2.7.7.7</ecNumber>
    </recommendedName>
</protein>
<evidence type="ECO:0000256" key="8">
    <source>
        <dbReference type="ARBA" id="ARBA00049244"/>
    </source>
</evidence>
<dbReference type="AlphaFoldDB" id="A0A1F6MP86"/>
<dbReference type="STRING" id="1798683.A3C90_03185"/>
<evidence type="ECO:0000256" key="6">
    <source>
        <dbReference type="ARBA" id="ARBA00022932"/>
    </source>
</evidence>
<dbReference type="PANTHER" id="PTHR34388:SF1">
    <property type="entry name" value="DNA POLYMERASE III SUBUNIT DELTA"/>
    <property type="match status" value="1"/>
</dbReference>
<evidence type="ECO:0000256" key="1">
    <source>
        <dbReference type="ARBA" id="ARBA00012417"/>
    </source>
</evidence>
<feature type="domain" description="DNA polymerase III delta N-terminal" evidence="10">
    <location>
        <begin position="16"/>
        <end position="88"/>
    </location>
</feature>
<dbReference type="Gene3D" id="1.20.272.10">
    <property type="match status" value="1"/>
</dbReference>
<evidence type="ECO:0000313" key="12">
    <source>
        <dbReference type="EMBL" id="OGH73358.1"/>
    </source>
</evidence>
<evidence type="ECO:0000259" key="11">
    <source>
        <dbReference type="Pfam" id="PF21694"/>
    </source>
</evidence>
<dbReference type="Gene3D" id="1.10.8.60">
    <property type="match status" value="1"/>
</dbReference>
<dbReference type="PANTHER" id="PTHR34388">
    <property type="entry name" value="DNA POLYMERASE III SUBUNIT DELTA"/>
    <property type="match status" value="1"/>
</dbReference>
<dbReference type="NCBIfam" id="TIGR01128">
    <property type="entry name" value="holA"/>
    <property type="match status" value="2"/>
</dbReference>
<keyword evidence="3" id="KW-0808">Transferase</keyword>
<dbReference type="Pfam" id="PF06144">
    <property type="entry name" value="DNA_pol3_delta"/>
    <property type="match status" value="1"/>
</dbReference>
<keyword evidence="6" id="KW-0239">DNA-directed DNA polymerase</keyword>
<evidence type="ECO:0000256" key="2">
    <source>
        <dbReference type="ARBA" id="ARBA00017703"/>
    </source>
</evidence>
<keyword evidence="4" id="KW-0548">Nucleotidyltransferase</keyword>
<dbReference type="Pfam" id="PF21694">
    <property type="entry name" value="DNA_pol3_delta_C"/>
    <property type="match status" value="1"/>
</dbReference>
<keyword evidence="5" id="KW-0235">DNA replication</keyword>
<dbReference type="GO" id="GO:0006261">
    <property type="term" value="P:DNA-templated DNA replication"/>
    <property type="evidence" value="ECO:0007669"/>
    <property type="project" value="TreeGrafter"/>
</dbReference>
<evidence type="ECO:0000256" key="9">
    <source>
        <dbReference type="SAM" id="MobiDB-lite"/>
    </source>
</evidence>
<organism evidence="12 13">
    <name type="scientific">Candidatus Magasanikbacteria bacterium RIFCSPHIGHO2_02_FULL_51_14</name>
    <dbReference type="NCBI Taxonomy" id="1798683"/>
    <lineage>
        <taxon>Bacteria</taxon>
        <taxon>Candidatus Magasanikiibacteriota</taxon>
    </lineage>
</organism>
<dbReference type="InterPro" id="IPR005790">
    <property type="entry name" value="DNA_polIII_delta"/>
</dbReference>
<dbReference type="GO" id="GO:0009360">
    <property type="term" value="C:DNA polymerase III complex"/>
    <property type="evidence" value="ECO:0007669"/>
    <property type="project" value="InterPro"/>
</dbReference>
<comment type="caution">
    <text evidence="12">The sequence shown here is derived from an EMBL/GenBank/DDBJ whole genome shotgun (WGS) entry which is preliminary data.</text>
</comment>
<sequence>MIIFLSGPDTFRSRRQLKQMIEKFNRDRDPQGLNVVRLDAEREQPGRILTEMLSSPFLAERRMIVIENLLVSKHEELMQDIVRRIEERTLPESNVVVFWDAVSAPSEKKKRQPGGSVPKTKVAKELFARLQKEKYAQAFDALSGVKLSAWIASEVKERGGTIDKQAVQYLAQNVGNDMWRLNSLIDQLISHSEEPEPVPSEVEGRNLSKATGDDTTEDSVRQTSVASKDPSAMRLGITVENVQLFLDEKADDNIFNLVDAIVAKQGKLAFAMIQEQYRRGEDAQYIFAMLLRQVRILLELRDLFEREDAAQSHMLAERLGLHPFVVKKSLPIVKRYTMDELRRTYGELLELDVKTKTGQGRPEVLLDVLVGRVCAA</sequence>
<dbReference type="Proteomes" id="UP000177457">
    <property type="component" value="Unassembled WGS sequence"/>
</dbReference>
<dbReference type="InterPro" id="IPR008921">
    <property type="entry name" value="DNA_pol3_clamp-load_cplx_C"/>
</dbReference>
<feature type="region of interest" description="Disordered" evidence="9">
    <location>
        <begin position="192"/>
        <end position="227"/>
    </location>
</feature>
<dbReference type="EMBL" id="MFQE01000030">
    <property type="protein sequence ID" value="OGH73358.1"/>
    <property type="molecule type" value="Genomic_DNA"/>
</dbReference>
<evidence type="ECO:0000259" key="10">
    <source>
        <dbReference type="Pfam" id="PF06144"/>
    </source>
</evidence>
<evidence type="ECO:0000256" key="4">
    <source>
        <dbReference type="ARBA" id="ARBA00022695"/>
    </source>
</evidence>
<dbReference type="GO" id="GO:0003677">
    <property type="term" value="F:DNA binding"/>
    <property type="evidence" value="ECO:0007669"/>
    <property type="project" value="InterPro"/>
</dbReference>
<feature type="domain" description="DNA polymerase III delta subunit-like C-terminal" evidence="11">
    <location>
        <begin position="252"/>
        <end position="370"/>
    </location>
</feature>
<proteinExistence type="inferred from homology"/>
<gene>
    <name evidence="12" type="ORF">A3C90_03185</name>
</gene>
<evidence type="ECO:0000256" key="3">
    <source>
        <dbReference type="ARBA" id="ARBA00022679"/>
    </source>
</evidence>
<dbReference type="EC" id="2.7.7.7" evidence="1"/>
<dbReference type="GO" id="GO:0003887">
    <property type="term" value="F:DNA-directed DNA polymerase activity"/>
    <property type="evidence" value="ECO:0007669"/>
    <property type="project" value="UniProtKB-KW"/>
</dbReference>
<evidence type="ECO:0000256" key="5">
    <source>
        <dbReference type="ARBA" id="ARBA00022705"/>
    </source>
</evidence>
<comment type="similarity">
    <text evidence="7">Belongs to the DNA polymerase HolA subunit family.</text>
</comment>
<accession>A0A1F6MP86</accession>
<dbReference type="Gene3D" id="3.40.50.300">
    <property type="entry name" value="P-loop containing nucleotide triphosphate hydrolases"/>
    <property type="match status" value="1"/>
</dbReference>
<dbReference type="InterPro" id="IPR048466">
    <property type="entry name" value="DNA_pol3_delta-like_C"/>
</dbReference>
<dbReference type="InterPro" id="IPR010372">
    <property type="entry name" value="DNA_pol3_delta_N"/>
</dbReference>
<dbReference type="SUPFAM" id="SSF48019">
    <property type="entry name" value="post-AAA+ oligomerization domain-like"/>
    <property type="match status" value="1"/>
</dbReference>
<evidence type="ECO:0000256" key="7">
    <source>
        <dbReference type="ARBA" id="ARBA00034754"/>
    </source>
</evidence>